<evidence type="ECO:0000313" key="2">
    <source>
        <dbReference type="EMBL" id="PWW14396.1"/>
    </source>
</evidence>
<dbReference type="AlphaFoldDB" id="A0A317QBC4"/>
<dbReference type="PANTHER" id="PTHR21248:SF12">
    <property type="entry name" value="CARDIOLIPIN SYNTHASE C"/>
    <property type="match status" value="1"/>
</dbReference>
<dbReference type="PANTHER" id="PTHR21248">
    <property type="entry name" value="CARDIOLIPIN SYNTHASE"/>
    <property type="match status" value="1"/>
</dbReference>
<keyword evidence="3" id="KW-1185">Reference proteome</keyword>
<dbReference type="SMART" id="SM00155">
    <property type="entry name" value="PLDc"/>
    <property type="match status" value="2"/>
</dbReference>
<dbReference type="InterPro" id="IPR025202">
    <property type="entry name" value="PLD-like_dom"/>
</dbReference>
<dbReference type="RefSeq" id="WP_110075292.1">
    <property type="nucleotide sequence ID" value="NZ_QGTT01000003.1"/>
</dbReference>
<dbReference type="GO" id="GO:0032049">
    <property type="term" value="P:cardiolipin biosynthetic process"/>
    <property type="evidence" value="ECO:0007669"/>
    <property type="project" value="UniProtKB-ARBA"/>
</dbReference>
<dbReference type="EMBL" id="QGTT01000003">
    <property type="protein sequence ID" value="PWW14396.1"/>
    <property type="molecule type" value="Genomic_DNA"/>
</dbReference>
<dbReference type="Pfam" id="PF13091">
    <property type="entry name" value="PLDc_2"/>
    <property type="match status" value="2"/>
</dbReference>
<dbReference type="OrthoDB" id="9814092at2"/>
<evidence type="ECO:0000313" key="3">
    <source>
        <dbReference type="Proteomes" id="UP000246964"/>
    </source>
</evidence>
<comment type="caution">
    <text evidence="2">The sequence shown here is derived from an EMBL/GenBank/DDBJ whole genome shotgun (WGS) entry which is preliminary data.</text>
</comment>
<dbReference type="Gene3D" id="3.30.870.10">
    <property type="entry name" value="Endonuclease Chain A"/>
    <property type="match status" value="2"/>
</dbReference>
<dbReference type="SUPFAM" id="SSF56024">
    <property type="entry name" value="Phospholipase D/nuclease"/>
    <property type="match status" value="2"/>
</dbReference>
<evidence type="ECO:0000259" key="1">
    <source>
        <dbReference type="PROSITE" id="PS50035"/>
    </source>
</evidence>
<dbReference type="Proteomes" id="UP000246964">
    <property type="component" value="Unassembled WGS sequence"/>
</dbReference>
<dbReference type="InterPro" id="IPR001736">
    <property type="entry name" value="PLipase_D/transphosphatidylase"/>
</dbReference>
<proteinExistence type="predicted"/>
<name>A0A317QBC4_9GAMM</name>
<dbReference type="CDD" id="cd09111">
    <property type="entry name" value="PLDc_ymdC_like_1"/>
    <property type="match status" value="1"/>
</dbReference>
<dbReference type="GO" id="GO:0030572">
    <property type="term" value="F:phosphatidyltransferase activity"/>
    <property type="evidence" value="ECO:0007669"/>
    <property type="project" value="UniProtKB-ARBA"/>
</dbReference>
<dbReference type="PROSITE" id="PS50035">
    <property type="entry name" value="PLD"/>
    <property type="match status" value="2"/>
</dbReference>
<gene>
    <name evidence="2" type="ORF">DET45_10388</name>
</gene>
<organism evidence="2 3">
    <name type="scientific">Pseudidiomarina maritima</name>
    <dbReference type="NCBI Taxonomy" id="519453"/>
    <lineage>
        <taxon>Bacteria</taxon>
        <taxon>Pseudomonadati</taxon>
        <taxon>Pseudomonadota</taxon>
        <taxon>Gammaproteobacteria</taxon>
        <taxon>Alteromonadales</taxon>
        <taxon>Idiomarinaceae</taxon>
        <taxon>Pseudidiomarina</taxon>
    </lineage>
</organism>
<feature type="domain" description="PLD phosphodiesterase" evidence="1">
    <location>
        <begin position="134"/>
        <end position="161"/>
    </location>
</feature>
<accession>A0A317QBC4</accession>
<sequence length="497" mass="56536">MNAASSAPQPAAYATPLQTLKRQHPGLSGVLPLVAAPDAFATRVWLARQAQHSLDLQYYIWRHDRTGTLLFEELHAAADRGVQVRLLLDDHNTAGLDAILFGLQRHPNIQIKLFNPLKLRRPRWLNYLLEFRRLNRRMHNKAFIVDQQVLVSGGRNIGDEYFGATDDRLFADLDAVMVGPVVDHAVSQFESYWQCSAAVPINQLITLTKPQQLSLLAQRAHEVSQDPKAQHYMQALRDSNFVQQLIQHQLEFVWCDIKLVADAPSKIMGRARGRQLLSQQLQEVIGQPQQRVRLVSPYFVPTATGVKLLTEMAARGVHISILTNALEATDVAVVHSGYAKWRKPLLRAGIELFELQRISPLARKKERQLRRQRLKGKERLGSSASSLHAKTFSVDQQRVFLGSFNFDPRSAQLNTELGFVIHSEVLAKRIDDAFVETVPNYAYRLVLEPHVHAQRAKLVWQERLGSQISQYHSEPGTSWWRRMGMKTLALLPIDWLL</sequence>
<feature type="domain" description="PLD phosphodiesterase" evidence="1">
    <location>
        <begin position="383"/>
        <end position="410"/>
    </location>
</feature>
<reference evidence="2 3" key="1">
    <citation type="submission" date="2018-05" db="EMBL/GenBank/DDBJ databases">
        <title>Freshwater and sediment microbial communities from various areas in North America, analyzing microbe dynamics in response to fracking.</title>
        <authorList>
            <person name="Lamendella R."/>
        </authorList>
    </citation>
    <scope>NUCLEOTIDE SEQUENCE [LARGE SCALE GENOMIC DNA]</scope>
    <source>
        <strain evidence="2 3">125B1</strain>
    </source>
</reference>
<protein>
    <submittedName>
        <fullName evidence="2">Putative cardiolipin synthase</fullName>
    </submittedName>
</protein>
<dbReference type="CDD" id="cd09113">
    <property type="entry name" value="PLDc_ymdC_like_2"/>
    <property type="match status" value="1"/>
</dbReference>